<evidence type="ECO:0000256" key="6">
    <source>
        <dbReference type="ARBA" id="ARBA00023315"/>
    </source>
</evidence>
<feature type="transmembrane region" description="Helical" evidence="7">
    <location>
        <begin position="352"/>
        <end position="370"/>
    </location>
</feature>
<dbReference type="EMBL" id="JH993005">
    <property type="protein sequence ID" value="EKX44327.1"/>
    <property type="molecule type" value="Genomic_DNA"/>
</dbReference>
<comment type="subcellular location">
    <subcellularLocation>
        <location evidence="1">Membrane</location>
        <topology evidence="1">Multi-pass membrane protein</topology>
    </subcellularLocation>
</comment>
<evidence type="ECO:0000256" key="7">
    <source>
        <dbReference type="SAM" id="Phobius"/>
    </source>
</evidence>
<keyword evidence="5 7" id="KW-0472">Membrane</keyword>
<protein>
    <submittedName>
        <fullName evidence="8 9">Uncharacterized protein</fullName>
    </submittedName>
</protein>
<dbReference type="Pfam" id="PF03062">
    <property type="entry name" value="MBOAT"/>
    <property type="match status" value="2"/>
</dbReference>
<proteinExistence type="predicted"/>
<dbReference type="KEGG" id="gtt:GUITHDRAFT_109777"/>
<feature type="transmembrane region" description="Helical" evidence="7">
    <location>
        <begin position="103"/>
        <end position="121"/>
    </location>
</feature>
<feature type="transmembrane region" description="Helical" evidence="7">
    <location>
        <begin position="25"/>
        <end position="42"/>
    </location>
</feature>
<dbReference type="GO" id="GO:0030258">
    <property type="term" value="P:lipid modification"/>
    <property type="evidence" value="ECO:0007669"/>
    <property type="project" value="TreeGrafter"/>
</dbReference>
<evidence type="ECO:0000256" key="5">
    <source>
        <dbReference type="ARBA" id="ARBA00023136"/>
    </source>
</evidence>
<dbReference type="PaxDb" id="55529-EKX44327"/>
<evidence type="ECO:0000256" key="2">
    <source>
        <dbReference type="ARBA" id="ARBA00022679"/>
    </source>
</evidence>
<keyword evidence="10" id="KW-1185">Reference proteome</keyword>
<reference evidence="9" key="3">
    <citation type="submission" date="2016-03" db="UniProtKB">
        <authorList>
            <consortium name="EnsemblProtists"/>
        </authorList>
    </citation>
    <scope>IDENTIFICATION</scope>
</reference>
<dbReference type="InterPro" id="IPR004299">
    <property type="entry name" value="MBOAT_fam"/>
</dbReference>
<name>L1J7P3_GUITC</name>
<keyword evidence="6" id="KW-0012">Acyltransferase</keyword>
<dbReference type="eggNOG" id="KOG2704">
    <property type="taxonomic scope" value="Eukaryota"/>
</dbReference>
<evidence type="ECO:0000313" key="9">
    <source>
        <dbReference type="EnsemblProtists" id="EKX44327"/>
    </source>
</evidence>
<gene>
    <name evidence="8" type="ORF">GUITHDRAFT_109777</name>
</gene>
<sequence>MYRPWDDFLKQAAQTCGLPLDQFKYTTALLLGIPLGYFLRYSTKDPWRCSDAEKASAISTRHMLCAIIGLMEVVYVFGWETFHSFFSTTVAYILLQVAPRDKVHLWVTAWAMGYMSCAHIYRMIVDFGGWSIDFTTPQLLVTQKLMNIAFSLYDGSRDAKKLTEEQSKRKLTACPSVMEMFGYVFCIHTLLAGPATDYNDYLTWIDGSKLAGKKPKPTSAILLRIVGAIGCAIAFSVVLPYCNIDGHGDGSYLSTKSFLYVLLWNNFSFCLLRHRYYFAWVLGDAGCNAAGFGYNGEDKNGKQKWDGVLNVDYFAVEFAPNFRSAMNGEIFSCFRNTATFGMSAVWHGFYPGYYFTFISCALFNEVARLLRRHVRPLVIPTKEAEKSLNATLYHISSSVLLLTFQKSINYWSYWYFAPHVVALLLYIAVPIVFKQPKDAKKMQ</sequence>
<reference evidence="8 10" key="1">
    <citation type="journal article" date="2012" name="Nature">
        <title>Algal genomes reveal evolutionary mosaicism and the fate of nucleomorphs.</title>
        <authorList>
            <consortium name="DOE Joint Genome Institute"/>
            <person name="Curtis B.A."/>
            <person name="Tanifuji G."/>
            <person name="Burki F."/>
            <person name="Gruber A."/>
            <person name="Irimia M."/>
            <person name="Maruyama S."/>
            <person name="Arias M.C."/>
            <person name="Ball S.G."/>
            <person name="Gile G.H."/>
            <person name="Hirakawa Y."/>
            <person name="Hopkins J.F."/>
            <person name="Kuo A."/>
            <person name="Rensing S.A."/>
            <person name="Schmutz J."/>
            <person name="Symeonidi A."/>
            <person name="Elias M."/>
            <person name="Eveleigh R.J."/>
            <person name="Herman E.K."/>
            <person name="Klute M.J."/>
            <person name="Nakayama T."/>
            <person name="Obornik M."/>
            <person name="Reyes-Prieto A."/>
            <person name="Armbrust E.V."/>
            <person name="Aves S.J."/>
            <person name="Beiko R.G."/>
            <person name="Coutinho P."/>
            <person name="Dacks J.B."/>
            <person name="Durnford D.G."/>
            <person name="Fast N.M."/>
            <person name="Green B.R."/>
            <person name="Grisdale C.J."/>
            <person name="Hempel F."/>
            <person name="Henrissat B."/>
            <person name="Hoppner M.P."/>
            <person name="Ishida K."/>
            <person name="Kim E."/>
            <person name="Koreny L."/>
            <person name="Kroth P.G."/>
            <person name="Liu Y."/>
            <person name="Malik S.B."/>
            <person name="Maier U.G."/>
            <person name="McRose D."/>
            <person name="Mock T."/>
            <person name="Neilson J.A."/>
            <person name="Onodera N.T."/>
            <person name="Poole A.M."/>
            <person name="Pritham E.J."/>
            <person name="Richards T.A."/>
            <person name="Rocap G."/>
            <person name="Roy S.W."/>
            <person name="Sarai C."/>
            <person name="Schaack S."/>
            <person name="Shirato S."/>
            <person name="Slamovits C.H."/>
            <person name="Spencer D.F."/>
            <person name="Suzuki S."/>
            <person name="Worden A.Z."/>
            <person name="Zauner S."/>
            <person name="Barry K."/>
            <person name="Bell C."/>
            <person name="Bharti A.K."/>
            <person name="Crow J.A."/>
            <person name="Grimwood J."/>
            <person name="Kramer R."/>
            <person name="Lindquist E."/>
            <person name="Lucas S."/>
            <person name="Salamov A."/>
            <person name="McFadden G.I."/>
            <person name="Lane C.E."/>
            <person name="Keeling P.J."/>
            <person name="Gray M.W."/>
            <person name="Grigoriev I.V."/>
            <person name="Archibald J.M."/>
        </authorList>
    </citation>
    <scope>NUCLEOTIDE SEQUENCE</scope>
    <source>
        <strain evidence="8 10">CCMP2712</strain>
    </source>
</reference>
<evidence type="ECO:0000313" key="8">
    <source>
        <dbReference type="EMBL" id="EKX44327.1"/>
    </source>
</evidence>
<dbReference type="HOGENOM" id="CLU_011340_5_1_1"/>
<dbReference type="PANTHER" id="PTHR13906">
    <property type="entry name" value="PORCUPINE"/>
    <property type="match status" value="1"/>
</dbReference>
<dbReference type="Proteomes" id="UP000011087">
    <property type="component" value="Unassembled WGS sequence"/>
</dbReference>
<dbReference type="GO" id="GO:0016020">
    <property type="term" value="C:membrane"/>
    <property type="evidence" value="ECO:0007669"/>
    <property type="project" value="UniProtKB-SubCell"/>
</dbReference>
<evidence type="ECO:0000256" key="3">
    <source>
        <dbReference type="ARBA" id="ARBA00022692"/>
    </source>
</evidence>
<dbReference type="GeneID" id="17301001"/>
<dbReference type="AlphaFoldDB" id="L1J7P3"/>
<organism evidence="8">
    <name type="scientific">Guillardia theta (strain CCMP2712)</name>
    <name type="common">Cryptophyte</name>
    <dbReference type="NCBI Taxonomy" id="905079"/>
    <lineage>
        <taxon>Eukaryota</taxon>
        <taxon>Cryptophyceae</taxon>
        <taxon>Pyrenomonadales</taxon>
        <taxon>Geminigeraceae</taxon>
        <taxon>Guillardia</taxon>
    </lineage>
</organism>
<evidence type="ECO:0000256" key="1">
    <source>
        <dbReference type="ARBA" id="ARBA00004141"/>
    </source>
</evidence>
<dbReference type="OMA" id="FTGPMMI"/>
<evidence type="ECO:0000313" key="10">
    <source>
        <dbReference type="Proteomes" id="UP000011087"/>
    </source>
</evidence>
<dbReference type="RefSeq" id="XP_005831307.1">
    <property type="nucleotide sequence ID" value="XM_005831250.1"/>
</dbReference>
<reference evidence="10" key="2">
    <citation type="submission" date="2012-11" db="EMBL/GenBank/DDBJ databases">
        <authorList>
            <person name="Kuo A."/>
            <person name="Curtis B.A."/>
            <person name="Tanifuji G."/>
            <person name="Burki F."/>
            <person name="Gruber A."/>
            <person name="Irimia M."/>
            <person name="Maruyama S."/>
            <person name="Arias M.C."/>
            <person name="Ball S.G."/>
            <person name="Gile G.H."/>
            <person name="Hirakawa Y."/>
            <person name="Hopkins J.F."/>
            <person name="Rensing S.A."/>
            <person name="Schmutz J."/>
            <person name="Symeonidi A."/>
            <person name="Elias M."/>
            <person name="Eveleigh R.J."/>
            <person name="Herman E.K."/>
            <person name="Klute M.J."/>
            <person name="Nakayama T."/>
            <person name="Obornik M."/>
            <person name="Reyes-Prieto A."/>
            <person name="Armbrust E.V."/>
            <person name="Aves S.J."/>
            <person name="Beiko R.G."/>
            <person name="Coutinho P."/>
            <person name="Dacks J.B."/>
            <person name="Durnford D.G."/>
            <person name="Fast N.M."/>
            <person name="Green B.R."/>
            <person name="Grisdale C."/>
            <person name="Hempe F."/>
            <person name="Henrissat B."/>
            <person name="Hoppner M.P."/>
            <person name="Ishida K.-I."/>
            <person name="Kim E."/>
            <person name="Koreny L."/>
            <person name="Kroth P.G."/>
            <person name="Liu Y."/>
            <person name="Malik S.-B."/>
            <person name="Maier U.G."/>
            <person name="McRose D."/>
            <person name="Mock T."/>
            <person name="Neilson J.A."/>
            <person name="Onodera N.T."/>
            <person name="Poole A.M."/>
            <person name="Pritham E.J."/>
            <person name="Richards T.A."/>
            <person name="Rocap G."/>
            <person name="Roy S.W."/>
            <person name="Sarai C."/>
            <person name="Schaack S."/>
            <person name="Shirato S."/>
            <person name="Slamovits C.H."/>
            <person name="Spencer D.F."/>
            <person name="Suzuki S."/>
            <person name="Worden A.Z."/>
            <person name="Zauner S."/>
            <person name="Barry K."/>
            <person name="Bell C."/>
            <person name="Bharti A.K."/>
            <person name="Crow J.A."/>
            <person name="Grimwood J."/>
            <person name="Kramer R."/>
            <person name="Lindquist E."/>
            <person name="Lucas S."/>
            <person name="Salamov A."/>
            <person name="McFadden G.I."/>
            <person name="Lane C.E."/>
            <person name="Keeling P.J."/>
            <person name="Gray M.W."/>
            <person name="Grigoriev I.V."/>
            <person name="Archibald J.M."/>
        </authorList>
    </citation>
    <scope>NUCLEOTIDE SEQUENCE</scope>
    <source>
        <strain evidence="10">CCMP2712</strain>
    </source>
</reference>
<feature type="transmembrane region" description="Helical" evidence="7">
    <location>
        <begin position="63"/>
        <end position="83"/>
    </location>
</feature>
<dbReference type="STRING" id="905079.L1J7P3"/>
<keyword evidence="2" id="KW-0808">Transferase</keyword>
<dbReference type="GO" id="GO:0016746">
    <property type="term" value="F:acyltransferase activity"/>
    <property type="evidence" value="ECO:0007669"/>
    <property type="project" value="UniProtKB-KW"/>
</dbReference>
<dbReference type="PANTHER" id="PTHR13906:SF4">
    <property type="entry name" value="LYSOPHOSPHOLIPID ACYLTRANSFERASE 6"/>
    <property type="match status" value="1"/>
</dbReference>
<dbReference type="OrthoDB" id="286734at2759"/>
<feature type="transmembrane region" description="Helical" evidence="7">
    <location>
        <begin position="414"/>
        <end position="433"/>
    </location>
</feature>
<dbReference type="EnsemblProtists" id="EKX44327">
    <property type="protein sequence ID" value="EKX44327"/>
    <property type="gene ID" value="GUITHDRAFT_109777"/>
</dbReference>
<evidence type="ECO:0000256" key="4">
    <source>
        <dbReference type="ARBA" id="ARBA00022989"/>
    </source>
</evidence>
<dbReference type="InterPro" id="IPR049941">
    <property type="entry name" value="LPLAT_7/PORCN-like"/>
</dbReference>
<keyword evidence="3 7" id="KW-0812">Transmembrane</keyword>
<feature type="transmembrane region" description="Helical" evidence="7">
    <location>
        <begin position="221"/>
        <end position="241"/>
    </location>
</feature>
<accession>L1J7P3</accession>
<keyword evidence="4 7" id="KW-1133">Transmembrane helix</keyword>